<organism evidence="1 2">
    <name type="scientific">Parascaris equorum</name>
    <name type="common">Equine roundworm</name>
    <dbReference type="NCBI Taxonomy" id="6256"/>
    <lineage>
        <taxon>Eukaryota</taxon>
        <taxon>Metazoa</taxon>
        <taxon>Ecdysozoa</taxon>
        <taxon>Nematoda</taxon>
        <taxon>Chromadorea</taxon>
        <taxon>Rhabditida</taxon>
        <taxon>Spirurina</taxon>
        <taxon>Ascaridomorpha</taxon>
        <taxon>Ascaridoidea</taxon>
        <taxon>Ascarididae</taxon>
        <taxon>Parascaris</taxon>
    </lineage>
</organism>
<keyword evidence="1" id="KW-1185">Reference proteome</keyword>
<proteinExistence type="predicted"/>
<accession>A0A914R1G2</accession>
<dbReference type="AlphaFoldDB" id="A0A914R1G2"/>
<name>A0A914R1G2_PAREQ</name>
<evidence type="ECO:0000313" key="2">
    <source>
        <dbReference type="WBParaSite" id="PEQ_0000008901-mRNA-1"/>
    </source>
</evidence>
<sequence>QGRSHTPEVESDAISAFNFTITVQNRPRVKPITSLLIHRTHIQNIRWKFSGITVTRTRPEWDERLIDTDE</sequence>
<dbReference type="WBParaSite" id="PEQ_0000008901-mRNA-1">
    <property type="protein sequence ID" value="PEQ_0000008901-mRNA-1"/>
    <property type="gene ID" value="PEQ_0000008901"/>
</dbReference>
<reference evidence="2" key="1">
    <citation type="submission" date="2022-11" db="UniProtKB">
        <authorList>
            <consortium name="WormBaseParasite"/>
        </authorList>
    </citation>
    <scope>IDENTIFICATION</scope>
</reference>
<dbReference type="Proteomes" id="UP000887564">
    <property type="component" value="Unplaced"/>
</dbReference>
<evidence type="ECO:0000313" key="1">
    <source>
        <dbReference type="Proteomes" id="UP000887564"/>
    </source>
</evidence>
<protein>
    <submittedName>
        <fullName evidence="2">Uncharacterized protein</fullName>
    </submittedName>
</protein>